<evidence type="ECO:0000256" key="3">
    <source>
        <dbReference type="ARBA" id="ARBA00022692"/>
    </source>
</evidence>
<keyword evidence="4 6" id="KW-1133">Transmembrane helix</keyword>
<accession>A0A8J7WBU7</accession>
<gene>
    <name evidence="7" type="ORF">KB874_07090</name>
</gene>
<sequence>MPLDLWLTFVVASTALLLIPGPTVLLVLSYALSKGRSVAIASAAGVATGDFVAMSLSLAGLGALVAASATLFTVLKWAGAAYLVWLGVGLIRSAPGNGVALPRAEVTTRGVYWHNATVTALNPKSIAFFIAFVPQFLDTTRPIPTQFAILIATFVTLATLNALAYALAADRLRRRLEHPRAIRWLTRAGGTALIGMGLLTATLRRST</sequence>
<keyword evidence="8" id="KW-1185">Reference proteome</keyword>
<dbReference type="Pfam" id="PF01810">
    <property type="entry name" value="LysE"/>
    <property type="match status" value="1"/>
</dbReference>
<dbReference type="PANTHER" id="PTHR30086:SF20">
    <property type="entry name" value="ARGININE EXPORTER PROTEIN ARGO-RELATED"/>
    <property type="match status" value="1"/>
</dbReference>
<dbReference type="InterPro" id="IPR001123">
    <property type="entry name" value="LeuE-type"/>
</dbReference>
<evidence type="ECO:0000256" key="6">
    <source>
        <dbReference type="SAM" id="Phobius"/>
    </source>
</evidence>
<organism evidence="7 8">
    <name type="scientific">Thetidibacter halocola</name>
    <dbReference type="NCBI Taxonomy" id="2827239"/>
    <lineage>
        <taxon>Bacteria</taxon>
        <taxon>Pseudomonadati</taxon>
        <taxon>Pseudomonadota</taxon>
        <taxon>Alphaproteobacteria</taxon>
        <taxon>Rhodobacterales</taxon>
        <taxon>Roseobacteraceae</taxon>
        <taxon>Thetidibacter</taxon>
    </lineage>
</organism>
<keyword evidence="5 6" id="KW-0472">Membrane</keyword>
<feature type="transmembrane region" description="Helical" evidence="6">
    <location>
        <begin position="145"/>
        <end position="169"/>
    </location>
</feature>
<dbReference type="RefSeq" id="WP_212535877.1">
    <property type="nucleotide sequence ID" value="NZ_JAGTUU010000003.1"/>
</dbReference>
<name>A0A8J7WBU7_9RHOB</name>
<comment type="subcellular location">
    <subcellularLocation>
        <location evidence="1">Cell membrane</location>
        <topology evidence="1">Multi-pass membrane protein</topology>
    </subcellularLocation>
</comment>
<evidence type="ECO:0000256" key="5">
    <source>
        <dbReference type="ARBA" id="ARBA00023136"/>
    </source>
</evidence>
<dbReference type="Proteomes" id="UP000681356">
    <property type="component" value="Unassembled WGS sequence"/>
</dbReference>
<feature type="transmembrane region" description="Helical" evidence="6">
    <location>
        <begin position="6"/>
        <end position="28"/>
    </location>
</feature>
<evidence type="ECO:0000313" key="8">
    <source>
        <dbReference type="Proteomes" id="UP000681356"/>
    </source>
</evidence>
<evidence type="ECO:0000256" key="4">
    <source>
        <dbReference type="ARBA" id="ARBA00022989"/>
    </source>
</evidence>
<dbReference type="PIRSF" id="PIRSF006324">
    <property type="entry name" value="LeuE"/>
    <property type="match status" value="1"/>
</dbReference>
<dbReference type="EMBL" id="JAGTUU010000003">
    <property type="protein sequence ID" value="MBS0123897.1"/>
    <property type="molecule type" value="Genomic_DNA"/>
</dbReference>
<dbReference type="PANTHER" id="PTHR30086">
    <property type="entry name" value="ARGININE EXPORTER PROTEIN ARGO"/>
    <property type="match status" value="1"/>
</dbReference>
<dbReference type="AlphaFoldDB" id="A0A8J7WBU7"/>
<evidence type="ECO:0000256" key="2">
    <source>
        <dbReference type="ARBA" id="ARBA00022475"/>
    </source>
</evidence>
<evidence type="ECO:0000256" key="1">
    <source>
        <dbReference type="ARBA" id="ARBA00004651"/>
    </source>
</evidence>
<protein>
    <submittedName>
        <fullName evidence="7">LysE family translocator</fullName>
    </submittedName>
</protein>
<dbReference type="GO" id="GO:0015171">
    <property type="term" value="F:amino acid transmembrane transporter activity"/>
    <property type="evidence" value="ECO:0007669"/>
    <property type="project" value="TreeGrafter"/>
</dbReference>
<feature type="transmembrane region" description="Helical" evidence="6">
    <location>
        <begin position="71"/>
        <end position="91"/>
    </location>
</feature>
<feature type="transmembrane region" description="Helical" evidence="6">
    <location>
        <begin position="40"/>
        <end position="65"/>
    </location>
</feature>
<proteinExistence type="predicted"/>
<keyword evidence="2" id="KW-1003">Cell membrane</keyword>
<feature type="transmembrane region" description="Helical" evidence="6">
    <location>
        <begin position="112"/>
        <end position="133"/>
    </location>
</feature>
<reference evidence="7" key="1">
    <citation type="submission" date="2021-04" db="EMBL/GenBank/DDBJ databases">
        <authorList>
            <person name="Yoon J."/>
        </authorList>
    </citation>
    <scope>NUCLEOTIDE SEQUENCE</scope>
    <source>
        <strain evidence="7">KMU-90</strain>
    </source>
</reference>
<dbReference type="GO" id="GO:0005886">
    <property type="term" value="C:plasma membrane"/>
    <property type="evidence" value="ECO:0007669"/>
    <property type="project" value="UniProtKB-SubCell"/>
</dbReference>
<evidence type="ECO:0000313" key="7">
    <source>
        <dbReference type="EMBL" id="MBS0123897.1"/>
    </source>
</evidence>
<keyword evidence="3 6" id="KW-0812">Transmembrane</keyword>
<comment type="caution">
    <text evidence="7">The sequence shown here is derived from an EMBL/GenBank/DDBJ whole genome shotgun (WGS) entry which is preliminary data.</text>
</comment>